<evidence type="ECO:0000256" key="2">
    <source>
        <dbReference type="ARBA" id="ARBA00022692"/>
    </source>
</evidence>
<feature type="transmembrane region" description="Helical" evidence="5">
    <location>
        <begin position="41"/>
        <end position="60"/>
    </location>
</feature>
<evidence type="ECO:0000313" key="7">
    <source>
        <dbReference type="Proteomes" id="UP000218890"/>
    </source>
</evidence>
<gene>
    <name evidence="6" type="ORF">HH1059_07080</name>
</gene>
<dbReference type="AlphaFoldDB" id="A0A0X8X898"/>
<dbReference type="OrthoDB" id="9811701at2"/>
<dbReference type="GO" id="GO:0016020">
    <property type="term" value="C:membrane"/>
    <property type="evidence" value="ECO:0007669"/>
    <property type="project" value="UniProtKB-SubCell"/>
</dbReference>
<keyword evidence="3 5" id="KW-1133">Transmembrane helix</keyword>
<dbReference type="PANTHER" id="PTHR30249:SF0">
    <property type="entry name" value="PLASTIDAL GLYCOLATE_GLYCERATE TRANSLOCATOR 1, CHLOROPLASTIC"/>
    <property type="match status" value="1"/>
</dbReference>
<dbReference type="Pfam" id="PF04172">
    <property type="entry name" value="LrgB"/>
    <property type="match status" value="1"/>
</dbReference>
<proteinExistence type="predicted"/>
<comment type="subcellular location">
    <subcellularLocation>
        <location evidence="1">Membrane</location>
        <topology evidence="1">Multi-pass membrane protein</topology>
    </subcellularLocation>
</comment>
<sequence length="243" mass="25345">MAEDFEDIWAYLAESPLLGLTATLFAFLVAQLLWERIGRPPILHPVLMAMALLMAFLVMADIDYDTYFEGAQFIHFLLGPATVALAIPLFDQLHRIRRLLLPISVAVVVGSLSAALSAILVGAALGASYETLLSLAPKSVTSPIAMGITERLGGLPSLTAGLVLVTGALGCLMAPLIFRLLGIRDETAQGFALGLAAHGFGTAQAFGIGAAAGAFAGLALGLGGLVTAVFVPLLLPIMEFLFV</sequence>
<feature type="transmembrane region" description="Helical" evidence="5">
    <location>
        <begin position="190"/>
        <end position="212"/>
    </location>
</feature>
<evidence type="ECO:0000256" key="5">
    <source>
        <dbReference type="SAM" id="Phobius"/>
    </source>
</evidence>
<keyword evidence="2 5" id="KW-0812">Transmembrane</keyword>
<evidence type="ECO:0000256" key="4">
    <source>
        <dbReference type="ARBA" id="ARBA00023136"/>
    </source>
</evidence>
<dbReference type="RefSeq" id="WP_096410312.1">
    <property type="nucleotide sequence ID" value="NZ_AP017372.2"/>
</dbReference>
<evidence type="ECO:0000313" key="6">
    <source>
        <dbReference type="EMBL" id="BAU57396.1"/>
    </source>
</evidence>
<name>A0A0X8X898_HALHR</name>
<feature type="transmembrane region" description="Helical" evidence="5">
    <location>
        <begin position="218"/>
        <end position="242"/>
    </location>
</feature>
<keyword evidence="7" id="KW-1185">Reference proteome</keyword>
<reference evidence="6" key="1">
    <citation type="submission" date="2016-02" db="EMBL/GenBank/DDBJ databases">
        <title>Halorhodospira halochloris DSM-1059 complete genome, version 2.</title>
        <authorList>
            <person name="Tsukatani Y."/>
        </authorList>
    </citation>
    <scope>NUCLEOTIDE SEQUENCE</scope>
    <source>
        <strain evidence="6">DSM 1059</strain>
    </source>
</reference>
<feature type="transmembrane region" description="Helical" evidence="5">
    <location>
        <begin position="99"/>
        <end position="125"/>
    </location>
</feature>
<feature type="transmembrane region" description="Helical" evidence="5">
    <location>
        <begin position="158"/>
        <end position="178"/>
    </location>
</feature>
<organism evidence="6 7">
    <name type="scientific">Halorhodospira halochloris</name>
    <name type="common">Ectothiorhodospira halochloris</name>
    <dbReference type="NCBI Taxonomy" id="1052"/>
    <lineage>
        <taxon>Bacteria</taxon>
        <taxon>Pseudomonadati</taxon>
        <taxon>Pseudomonadota</taxon>
        <taxon>Gammaproteobacteria</taxon>
        <taxon>Chromatiales</taxon>
        <taxon>Ectothiorhodospiraceae</taxon>
        <taxon>Halorhodospira</taxon>
    </lineage>
</organism>
<dbReference type="Proteomes" id="UP000218890">
    <property type="component" value="Chromosome"/>
</dbReference>
<protein>
    <submittedName>
        <fullName evidence="6">LrgA-associated membrane protein LrgB</fullName>
    </submittedName>
</protein>
<dbReference type="EMBL" id="AP017372">
    <property type="protein sequence ID" value="BAU57396.1"/>
    <property type="molecule type" value="Genomic_DNA"/>
</dbReference>
<keyword evidence="4 5" id="KW-0472">Membrane</keyword>
<evidence type="ECO:0000256" key="1">
    <source>
        <dbReference type="ARBA" id="ARBA00004141"/>
    </source>
</evidence>
<accession>A0A0X8X898</accession>
<dbReference type="KEGG" id="hhk:HH1059_07080"/>
<dbReference type="InterPro" id="IPR007300">
    <property type="entry name" value="CidB/LrgB"/>
</dbReference>
<evidence type="ECO:0000256" key="3">
    <source>
        <dbReference type="ARBA" id="ARBA00022989"/>
    </source>
</evidence>
<feature type="transmembrane region" description="Helical" evidence="5">
    <location>
        <begin position="15"/>
        <end position="34"/>
    </location>
</feature>
<dbReference type="PANTHER" id="PTHR30249">
    <property type="entry name" value="PUTATIVE SEROTONIN TRANSPORTER"/>
    <property type="match status" value="1"/>
</dbReference>
<feature type="transmembrane region" description="Helical" evidence="5">
    <location>
        <begin position="72"/>
        <end position="90"/>
    </location>
</feature>